<dbReference type="PANTHER" id="PTHR30087">
    <property type="entry name" value="INNER MEMBRANE PROTEIN"/>
    <property type="match status" value="1"/>
</dbReference>
<dbReference type="Pfam" id="PF08349">
    <property type="entry name" value="DUF1722"/>
    <property type="match status" value="1"/>
</dbReference>
<dbReference type="EnsemblBacteria" id="ABX12870">
    <property type="protein sequence ID" value="ABX12870"/>
    <property type="gene ID" value="Nmar_0974"/>
</dbReference>
<dbReference type="RefSeq" id="WP_012215357.1">
    <property type="nucleotide sequence ID" value="NC_010085.1"/>
</dbReference>
<dbReference type="AlphaFoldDB" id="A9A3D8"/>
<dbReference type="EMBL" id="CP000866">
    <property type="protein sequence ID" value="ABX12870.1"/>
    <property type="molecule type" value="Genomic_DNA"/>
</dbReference>
<proteinExistence type="predicted"/>
<dbReference type="KEGG" id="nmr:Nmar_0974"/>
<dbReference type="eggNOG" id="arCOG04848">
    <property type="taxonomic scope" value="Archaea"/>
</dbReference>
<dbReference type="InterPro" id="IPR013560">
    <property type="entry name" value="DUF1722"/>
</dbReference>
<dbReference type="InParanoid" id="A9A3D8"/>
<evidence type="ECO:0000313" key="3">
    <source>
        <dbReference type="Proteomes" id="UP000000792"/>
    </source>
</evidence>
<name>A9A3D8_NITMS</name>
<keyword evidence="3" id="KW-1185">Reference proteome</keyword>
<protein>
    <recommendedName>
        <fullName evidence="1">DUF1722 domain-containing protein</fullName>
    </recommendedName>
</protein>
<accession>A9A3D8</accession>
<gene>
    <name evidence="2" type="ordered locus">Nmar_0974</name>
</gene>
<evidence type="ECO:0000259" key="1">
    <source>
        <dbReference type="Pfam" id="PF08349"/>
    </source>
</evidence>
<dbReference type="PhylomeDB" id="A9A3D8"/>
<feature type="domain" description="DUF1722" evidence="1">
    <location>
        <begin position="45"/>
        <end position="160"/>
    </location>
</feature>
<dbReference type="STRING" id="436308.Nmar_0974"/>
<dbReference type="Proteomes" id="UP000000792">
    <property type="component" value="Chromosome"/>
</dbReference>
<reference evidence="2 3" key="1">
    <citation type="journal article" date="2010" name="Proc. Natl. Acad. Sci. U.S.A.">
        <title>Nitrosopumilus maritimus genome reveals unique mechanisms for nitrification and autotrophy in globally distributed marine crenarchaea.</title>
        <authorList>
            <person name="Walker C.B."/>
            <person name="de la Torre J.R."/>
            <person name="Klotz M.G."/>
            <person name="Urakawa H."/>
            <person name="Pinel N."/>
            <person name="Arp D.J."/>
            <person name="Brochier-Armanet C."/>
            <person name="Chain P.S."/>
            <person name="Chan P.P."/>
            <person name="Gollabgir A."/>
            <person name="Hemp J."/>
            <person name="Hugler M."/>
            <person name="Karr E.A."/>
            <person name="Konneke M."/>
            <person name="Shin M."/>
            <person name="Lawton T.J."/>
            <person name="Lowe T."/>
            <person name="Martens-Habbena W."/>
            <person name="Sayavedra-Soto L.A."/>
            <person name="Lang D."/>
            <person name="Sievert S.M."/>
            <person name="Rosenzweig A.C."/>
            <person name="Manning G."/>
            <person name="Stahl D.A."/>
        </authorList>
    </citation>
    <scope>NUCLEOTIDE SEQUENCE [LARGE SCALE GENOMIC DNA]</scope>
    <source>
        <strain evidence="2 3">SCM1</strain>
    </source>
</reference>
<dbReference type="PANTHER" id="PTHR30087:SF1">
    <property type="entry name" value="HYPOTHETICAL CYTOSOLIC PROTEIN"/>
    <property type="match status" value="1"/>
</dbReference>
<dbReference type="GeneID" id="5774670"/>
<evidence type="ECO:0000313" key="2">
    <source>
        <dbReference type="EMBL" id="ABX12870.1"/>
    </source>
</evidence>
<sequence length="175" mass="20697">MNKKQEMTGTSRLSEHDIKEYVLERFKEVKKEKIKNLVSFQSMNKYMIMAHNQDELQILGNIVAGYKKISLLDIMTEYEKHLKMALEKPPTIKSHSNVIMHIFGYFSKNFSQLEKEQFFKLLNEFKGEEITIGKILSEINPIIYRFNNTYLANQTYFLLYSDPQPGNLFHMLSQK</sequence>
<organism evidence="2 3">
    <name type="scientific">Nitrosopumilus maritimus (strain SCM1)</name>
    <dbReference type="NCBI Taxonomy" id="436308"/>
    <lineage>
        <taxon>Archaea</taxon>
        <taxon>Nitrososphaerota</taxon>
        <taxon>Nitrososphaeria</taxon>
        <taxon>Nitrosopumilales</taxon>
        <taxon>Nitrosopumilaceae</taxon>
        <taxon>Nitrosopumilus</taxon>
    </lineage>
</organism>
<dbReference type="HOGENOM" id="CLU_076318_3_0_2"/>